<name>A0A4Z0Y0A8_9FIRM</name>
<dbReference type="Proteomes" id="UP000297714">
    <property type="component" value="Unassembled WGS sequence"/>
</dbReference>
<protein>
    <submittedName>
        <fullName evidence="1">Uncharacterized protein</fullName>
    </submittedName>
</protein>
<organism evidence="1 2">
    <name type="scientific">Caproiciproducens galactitolivorans</name>
    <dbReference type="NCBI Taxonomy" id="642589"/>
    <lineage>
        <taxon>Bacteria</taxon>
        <taxon>Bacillati</taxon>
        <taxon>Bacillota</taxon>
        <taxon>Clostridia</taxon>
        <taxon>Eubacteriales</taxon>
        <taxon>Acutalibacteraceae</taxon>
        <taxon>Caproiciproducens</taxon>
    </lineage>
</organism>
<comment type="caution">
    <text evidence="1">The sequence shown here is derived from an EMBL/GenBank/DDBJ whole genome shotgun (WGS) entry which is preliminary data.</text>
</comment>
<dbReference type="EMBL" id="SRMQ01000002">
    <property type="protein sequence ID" value="TGJ77184.1"/>
    <property type="molecule type" value="Genomic_DNA"/>
</dbReference>
<dbReference type="AlphaFoldDB" id="A0A4Z0Y0A8"/>
<reference evidence="1 2" key="1">
    <citation type="submission" date="2019-04" db="EMBL/GenBank/DDBJ databases">
        <authorList>
            <person name="Poehlein A."/>
            <person name="Bengelsdorf F.R."/>
            <person name="Duerre P."/>
            <person name="Daniel R."/>
        </authorList>
    </citation>
    <scope>NUCLEOTIDE SEQUENCE [LARGE SCALE GENOMIC DNA]</scope>
    <source>
        <strain evidence="1 2">BS-1</strain>
    </source>
</reference>
<evidence type="ECO:0000313" key="1">
    <source>
        <dbReference type="EMBL" id="TGJ77184.1"/>
    </source>
</evidence>
<dbReference type="OrthoDB" id="1852072at2"/>
<accession>A0A4Z0Y0A8</accession>
<evidence type="ECO:0000313" key="2">
    <source>
        <dbReference type="Proteomes" id="UP000297714"/>
    </source>
</evidence>
<dbReference type="RefSeq" id="WP_135657481.1">
    <property type="nucleotide sequence ID" value="NZ_JAJUFJ010000015.1"/>
</dbReference>
<sequence length="108" mass="12244">MDRNSETGERIRRRVKKGYERLAYGGIADAVRLLFTDEPDLAALDKMDLFNIAEIKRPRGGGMEIKFFDRIKALESLEGMSETNSDSMPLYRALQECARSLKEKGNGN</sequence>
<gene>
    <name evidence="1" type="ORF">CAGA_05520</name>
</gene>
<keyword evidence="2" id="KW-1185">Reference proteome</keyword>
<proteinExistence type="predicted"/>